<dbReference type="RefSeq" id="WP_085151695.1">
    <property type="nucleotide sequence ID" value="NZ_AP022612.1"/>
</dbReference>
<dbReference type="Proteomes" id="UP000466931">
    <property type="component" value="Chromosome"/>
</dbReference>
<name>A0A7I7Y1Z3_9MYCO</name>
<reference evidence="1" key="1">
    <citation type="journal article" date="2019" name="Emerg. Microbes Infect.">
        <title>Comprehensive subspecies identification of 175 nontuberculous mycobacteria species based on 7547 genomic profiles.</title>
        <authorList>
            <person name="Matsumoto Y."/>
            <person name="Kinjo T."/>
            <person name="Motooka D."/>
            <person name="Nabeya D."/>
            <person name="Jung N."/>
            <person name="Uechi K."/>
            <person name="Horii T."/>
            <person name="Iida T."/>
            <person name="Fujita J."/>
            <person name="Nakamura S."/>
        </authorList>
    </citation>
    <scope>NUCLEOTIDE SEQUENCE [LARGE SCALE GENOMIC DNA]</scope>
    <source>
        <strain evidence="1">JCM 13671</strain>
    </source>
</reference>
<reference evidence="1" key="2">
    <citation type="submission" date="2020-02" db="EMBL/GenBank/DDBJ databases">
        <authorList>
            <person name="Matsumoto Y."/>
            <person name="Motooka D."/>
            <person name="Nakamura S."/>
        </authorList>
    </citation>
    <scope>NUCLEOTIDE SEQUENCE</scope>
    <source>
        <strain evidence="1">JCM 13671</strain>
    </source>
</reference>
<dbReference type="EMBL" id="AP022612">
    <property type="protein sequence ID" value="BBZ35617.1"/>
    <property type="molecule type" value="Genomic_DNA"/>
</dbReference>
<evidence type="ECO:0000313" key="1">
    <source>
        <dbReference type="EMBL" id="BBZ35617.1"/>
    </source>
</evidence>
<organism evidence="1 2">
    <name type="scientific">Mycolicibacterium confluentis</name>
    <dbReference type="NCBI Taxonomy" id="28047"/>
    <lineage>
        <taxon>Bacteria</taxon>
        <taxon>Bacillati</taxon>
        <taxon>Actinomycetota</taxon>
        <taxon>Actinomycetes</taxon>
        <taxon>Mycobacteriales</taxon>
        <taxon>Mycobacteriaceae</taxon>
        <taxon>Mycolicibacterium</taxon>
    </lineage>
</organism>
<dbReference type="Pfam" id="PF21814">
    <property type="entry name" value="DUF6883"/>
    <property type="match status" value="1"/>
</dbReference>
<evidence type="ECO:0000313" key="2">
    <source>
        <dbReference type="Proteomes" id="UP000466931"/>
    </source>
</evidence>
<sequence>MTLTVAEIERWSAGDVREVFHAATSRAQAAQDAADGIATLPALTTWGGEAAATAKEALTRTRLDLATHSEAALAVAAAARRAADNIGKLQAELRQLEIDADDVGLQINGQTNRVERKPGATHGFRWQQQNIPPLQERLDRVVALANLVDEQLANAISMADGTALVPAGPAPPTSPSPDLAALQHANDEAMVKAAQRVEEAREALAEAMSTMYVHGPGTPEFDAASAQIPVLKSELAQALAEAGSIPDFSGADPTSVGFGRNGVNFTYKLPDGRTATVTSTKLKDGTVELWDNGASAVYRYKDGQFVGTRFLDHGRAEATAEPLFSAVTTPFGLGPAVKGGQAAYHGLRSLFARESAEALVESSTDDVLARGSEIVASRGESAADNLAAGLVDDIAAPAIDFTTDPIVDPRKFSEYALSPEASKGKSAIFDSFGYRNVPESASKLVSEYTQQAGEKILARDFTVKSTDQYGTRIAVDISLPGVGDRSGETAEIVTGWIIRPDGTVSLTTPFSGFTP</sequence>
<protein>
    <submittedName>
        <fullName evidence="1">Uncharacterized protein</fullName>
    </submittedName>
</protein>
<dbReference type="OrthoDB" id="5969911at2"/>
<keyword evidence="2" id="KW-1185">Reference proteome</keyword>
<gene>
    <name evidence="1" type="ORF">MCNF_42220</name>
</gene>
<dbReference type="AlphaFoldDB" id="A0A7I7Y1Z3"/>
<accession>A0A7I7Y1Z3</accession>
<proteinExistence type="predicted"/>
<dbReference type="InterPro" id="IPR049250">
    <property type="entry name" value="DUF6883"/>
</dbReference>